<protein>
    <submittedName>
        <fullName evidence="2">Uncharacterized protein</fullName>
    </submittedName>
</protein>
<evidence type="ECO:0000313" key="3">
    <source>
        <dbReference type="Proteomes" id="UP000078550"/>
    </source>
</evidence>
<dbReference type="Proteomes" id="UP000078550">
    <property type="component" value="Unassembled WGS sequence"/>
</dbReference>
<name>A0A1A8YHX2_PLAOA</name>
<feature type="region of interest" description="Disordered" evidence="1">
    <location>
        <begin position="130"/>
        <end position="153"/>
    </location>
</feature>
<dbReference type="EMBL" id="FLRE01000006">
    <property type="protein sequence ID" value="SBT30858.1"/>
    <property type="molecule type" value="Genomic_DNA"/>
</dbReference>
<accession>A0A1A8YHX2</accession>
<evidence type="ECO:0000256" key="1">
    <source>
        <dbReference type="SAM" id="MobiDB-lite"/>
    </source>
</evidence>
<gene>
    <name evidence="2" type="ORF">POVWA2_001050</name>
</gene>
<reference evidence="3" key="1">
    <citation type="submission" date="2016-05" db="EMBL/GenBank/DDBJ databases">
        <authorList>
            <person name="Naeem Raeece"/>
        </authorList>
    </citation>
    <scope>NUCLEOTIDE SEQUENCE [LARGE SCALE GENOMIC DNA]</scope>
</reference>
<evidence type="ECO:0000313" key="2">
    <source>
        <dbReference type="EMBL" id="SBT30858.1"/>
    </source>
</evidence>
<sequence>MNRNVPEAQDALQITRKSQGNEQIGEKDATEQYLIMRFPPITPFTQFGPIPPICIPRSFLYRVCILFANHLRRFFFTPLCCACVCEKKKKTKKKIHNIITGRLVKKMYEWHKTTWSHQPYAKMKQTTVGWKECSPGSAGKKKKKKKKKKSKNL</sequence>
<proteinExistence type="predicted"/>
<dbReference type="AlphaFoldDB" id="A0A1A8YHX2"/>
<organism evidence="2 3">
    <name type="scientific">Plasmodium ovale wallikeri</name>
    <dbReference type="NCBI Taxonomy" id="864142"/>
    <lineage>
        <taxon>Eukaryota</taxon>
        <taxon>Sar</taxon>
        <taxon>Alveolata</taxon>
        <taxon>Apicomplexa</taxon>
        <taxon>Aconoidasida</taxon>
        <taxon>Haemosporida</taxon>
        <taxon>Plasmodiidae</taxon>
        <taxon>Plasmodium</taxon>
        <taxon>Plasmodium (Plasmodium)</taxon>
    </lineage>
</organism>
<feature type="compositionally biased region" description="Basic residues" evidence="1">
    <location>
        <begin position="139"/>
        <end position="153"/>
    </location>
</feature>